<sequence>MEKAGSRSKQDEKHIRQVIDYALVSFQEEDHTFPVGHNFYLHLLKNTTDIYINQNSQEISGENPQDNATAFPPGYLYPMVRLENVSVSANIYCCSSLVSSRNCSRGFELVYGDKTSPMPVTAAVSETSPSTNTTTNAPTDMTTMLTSSPASMTSPQTGGIPAPESNDGLVVKVVVGFFAVLVLVAIGCIVGALLYLCWRDRNNRQPDPIHYNHAAEALLGNDGIIAVGATAPMRSVVATNALLETE</sequence>
<name>A0A1W0XEP1_HYPEX</name>
<evidence type="ECO:0000256" key="1">
    <source>
        <dbReference type="SAM" id="MobiDB-lite"/>
    </source>
</evidence>
<keyword evidence="4" id="KW-1185">Reference proteome</keyword>
<accession>A0A1W0XEP1</accession>
<feature type="region of interest" description="Disordered" evidence="1">
    <location>
        <begin position="120"/>
        <end position="139"/>
    </location>
</feature>
<dbReference type="EMBL" id="MTYJ01000002">
    <property type="protein sequence ID" value="OQV25832.1"/>
    <property type="molecule type" value="Genomic_DNA"/>
</dbReference>
<evidence type="ECO:0000256" key="2">
    <source>
        <dbReference type="SAM" id="Phobius"/>
    </source>
</evidence>
<keyword evidence="2" id="KW-0812">Transmembrane</keyword>
<gene>
    <name evidence="3" type="ORF">BV898_00757</name>
</gene>
<protein>
    <submittedName>
        <fullName evidence="3">Uncharacterized protein</fullName>
    </submittedName>
</protein>
<keyword evidence="2" id="KW-0472">Membrane</keyword>
<proteinExistence type="predicted"/>
<reference evidence="4" key="1">
    <citation type="submission" date="2017-01" db="EMBL/GenBank/DDBJ databases">
        <title>Comparative genomics of anhydrobiosis in the tardigrade Hypsibius dujardini.</title>
        <authorList>
            <person name="Yoshida Y."/>
            <person name="Koutsovoulos G."/>
            <person name="Laetsch D."/>
            <person name="Stevens L."/>
            <person name="Kumar S."/>
            <person name="Horikawa D."/>
            <person name="Ishino K."/>
            <person name="Komine S."/>
            <person name="Tomita M."/>
            <person name="Blaxter M."/>
            <person name="Arakawa K."/>
        </authorList>
    </citation>
    <scope>NUCLEOTIDE SEQUENCE [LARGE SCALE GENOMIC DNA]</scope>
    <source>
        <strain evidence="4">Z151</strain>
    </source>
</reference>
<dbReference type="AlphaFoldDB" id="A0A1W0XEP1"/>
<dbReference type="Proteomes" id="UP000192578">
    <property type="component" value="Unassembled WGS sequence"/>
</dbReference>
<comment type="caution">
    <text evidence="3">The sequence shown here is derived from an EMBL/GenBank/DDBJ whole genome shotgun (WGS) entry which is preliminary data.</text>
</comment>
<evidence type="ECO:0000313" key="3">
    <source>
        <dbReference type="EMBL" id="OQV25832.1"/>
    </source>
</evidence>
<organism evidence="3 4">
    <name type="scientific">Hypsibius exemplaris</name>
    <name type="common">Freshwater tardigrade</name>
    <dbReference type="NCBI Taxonomy" id="2072580"/>
    <lineage>
        <taxon>Eukaryota</taxon>
        <taxon>Metazoa</taxon>
        <taxon>Ecdysozoa</taxon>
        <taxon>Tardigrada</taxon>
        <taxon>Eutardigrada</taxon>
        <taxon>Parachela</taxon>
        <taxon>Hypsibioidea</taxon>
        <taxon>Hypsibiidae</taxon>
        <taxon>Hypsibius</taxon>
    </lineage>
</organism>
<feature type="transmembrane region" description="Helical" evidence="2">
    <location>
        <begin position="173"/>
        <end position="198"/>
    </location>
</feature>
<evidence type="ECO:0000313" key="4">
    <source>
        <dbReference type="Proteomes" id="UP000192578"/>
    </source>
</evidence>
<feature type="compositionally biased region" description="Low complexity" evidence="1">
    <location>
        <begin position="127"/>
        <end position="139"/>
    </location>
</feature>
<keyword evidence="2" id="KW-1133">Transmembrane helix</keyword>